<feature type="coiled-coil region" evidence="1">
    <location>
        <begin position="48"/>
        <end position="75"/>
    </location>
</feature>
<organism evidence="2 3">
    <name type="scientific">Ophiocordyceps sinensis</name>
    <dbReference type="NCBI Taxonomy" id="72228"/>
    <lineage>
        <taxon>Eukaryota</taxon>
        <taxon>Fungi</taxon>
        <taxon>Dikarya</taxon>
        <taxon>Ascomycota</taxon>
        <taxon>Pezizomycotina</taxon>
        <taxon>Sordariomycetes</taxon>
        <taxon>Hypocreomycetidae</taxon>
        <taxon>Hypocreales</taxon>
        <taxon>Ophiocordycipitaceae</taxon>
        <taxon>Ophiocordyceps</taxon>
    </lineage>
</organism>
<dbReference type="SUPFAM" id="SSF56112">
    <property type="entry name" value="Protein kinase-like (PK-like)"/>
    <property type="match status" value="1"/>
</dbReference>
<evidence type="ECO:0000313" key="2">
    <source>
        <dbReference type="EMBL" id="KAF4505475.1"/>
    </source>
</evidence>
<accession>A0A8H4LU98</accession>
<keyword evidence="3" id="KW-1185">Reference proteome</keyword>
<proteinExistence type="predicted"/>
<dbReference type="OrthoDB" id="2906425at2759"/>
<name>A0A8H4LU98_9HYPO</name>
<evidence type="ECO:0008006" key="4">
    <source>
        <dbReference type="Google" id="ProtNLM"/>
    </source>
</evidence>
<comment type="caution">
    <text evidence="2">The sequence shown here is derived from an EMBL/GenBank/DDBJ whole genome shotgun (WGS) entry which is preliminary data.</text>
</comment>
<evidence type="ECO:0000256" key="1">
    <source>
        <dbReference type="SAM" id="Coils"/>
    </source>
</evidence>
<dbReference type="AlphaFoldDB" id="A0A8H4LU98"/>
<gene>
    <name evidence="2" type="ORF">G6O67_007420</name>
</gene>
<dbReference type="Gene3D" id="1.10.510.10">
    <property type="entry name" value="Transferase(Phosphotransferase) domain 1"/>
    <property type="match status" value="1"/>
</dbReference>
<dbReference type="EMBL" id="JAAVMX010000008">
    <property type="protein sequence ID" value="KAF4505475.1"/>
    <property type="molecule type" value="Genomic_DNA"/>
</dbReference>
<protein>
    <recommendedName>
        <fullName evidence="4">Protein kinase-like domain protein</fullName>
    </recommendedName>
</protein>
<sequence length="82" mass="9365">MNVSSTRLPPYALSPTIRIFQEPKLYGCFEDDGAVYLVMEYIDGVTMNDRTLEQRKVVETELERYMETLRGLRSDAWGGPGS</sequence>
<evidence type="ECO:0000313" key="3">
    <source>
        <dbReference type="Proteomes" id="UP000557566"/>
    </source>
</evidence>
<reference evidence="2 3" key="1">
    <citation type="journal article" date="2020" name="Genome Biol. Evol.">
        <title>A new high-quality draft genome assembly of the Chinese cordyceps Ophiocordyceps sinensis.</title>
        <authorList>
            <person name="Shu R."/>
            <person name="Zhang J."/>
            <person name="Meng Q."/>
            <person name="Zhang H."/>
            <person name="Zhou G."/>
            <person name="Li M."/>
            <person name="Wu P."/>
            <person name="Zhao Y."/>
            <person name="Chen C."/>
            <person name="Qin Q."/>
        </authorList>
    </citation>
    <scope>NUCLEOTIDE SEQUENCE [LARGE SCALE GENOMIC DNA]</scope>
    <source>
        <strain evidence="2 3">IOZ07</strain>
    </source>
</reference>
<dbReference type="Proteomes" id="UP000557566">
    <property type="component" value="Unassembled WGS sequence"/>
</dbReference>
<dbReference type="InterPro" id="IPR011009">
    <property type="entry name" value="Kinase-like_dom_sf"/>
</dbReference>
<keyword evidence="1" id="KW-0175">Coiled coil</keyword>